<keyword evidence="6 9" id="KW-0175">Coiled coil</keyword>
<evidence type="ECO:0000256" key="3">
    <source>
        <dbReference type="ARBA" id="ARBA00022490"/>
    </source>
</evidence>
<evidence type="ECO:0000256" key="5">
    <source>
        <dbReference type="ARBA" id="ARBA00022737"/>
    </source>
</evidence>
<dbReference type="HOGENOM" id="CLU_057632_0_0_1"/>
<evidence type="ECO:0000313" key="11">
    <source>
        <dbReference type="Ensembl" id="ENSCINP00000030858.1"/>
    </source>
</evidence>
<dbReference type="STRING" id="7719.ENSCINP00000030858"/>
<evidence type="ECO:0000256" key="7">
    <source>
        <dbReference type="ARBA" id="ARBA00023212"/>
    </source>
</evidence>
<reference evidence="12" key="1">
    <citation type="journal article" date="2002" name="Science">
        <title>The draft genome of Ciona intestinalis: insights into chordate and vertebrate origins.</title>
        <authorList>
            <person name="Dehal P."/>
            <person name="Satou Y."/>
            <person name="Campbell R.K."/>
            <person name="Chapman J."/>
            <person name="Degnan B."/>
            <person name="De Tomaso A."/>
            <person name="Davidson B."/>
            <person name="Di Gregorio A."/>
            <person name="Gelpke M."/>
            <person name="Goodstein D.M."/>
            <person name="Harafuji N."/>
            <person name="Hastings K.E."/>
            <person name="Ho I."/>
            <person name="Hotta K."/>
            <person name="Huang W."/>
            <person name="Kawashima T."/>
            <person name="Lemaire P."/>
            <person name="Martinez D."/>
            <person name="Meinertzhagen I.A."/>
            <person name="Necula S."/>
            <person name="Nonaka M."/>
            <person name="Putnam N."/>
            <person name="Rash S."/>
            <person name="Saiga H."/>
            <person name="Satake M."/>
            <person name="Terry A."/>
            <person name="Yamada L."/>
            <person name="Wang H.G."/>
            <person name="Awazu S."/>
            <person name="Azumi K."/>
            <person name="Boore J."/>
            <person name="Branno M."/>
            <person name="Chin-Bow S."/>
            <person name="DeSantis R."/>
            <person name="Doyle S."/>
            <person name="Francino P."/>
            <person name="Keys D.N."/>
            <person name="Haga S."/>
            <person name="Hayashi H."/>
            <person name="Hino K."/>
            <person name="Imai K.S."/>
            <person name="Inaba K."/>
            <person name="Kano S."/>
            <person name="Kobayashi K."/>
            <person name="Kobayashi M."/>
            <person name="Lee B.I."/>
            <person name="Makabe K.W."/>
            <person name="Manohar C."/>
            <person name="Matassi G."/>
            <person name="Medina M."/>
            <person name="Mochizuki Y."/>
            <person name="Mount S."/>
            <person name="Morishita T."/>
            <person name="Miura S."/>
            <person name="Nakayama A."/>
            <person name="Nishizaka S."/>
            <person name="Nomoto H."/>
            <person name="Ohta F."/>
            <person name="Oishi K."/>
            <person name="Rigoutsos I."/>
            <person name="Sano M."/>
            <person name="Sasaki A."/>
            <person name="Sasakura Y."/>
            <person name="Shoguchi E."/>
            <person name="Shin-i T."/>
            <person name="Spagnuolo A."/>
            <person name="Stainier D."/>
            <person name="Suzuki M.M."/>
            <person name="Tassy O."/>
            <person name="Takatori N."/>
            <person name="Tokuoka M."/>
            <person name="Yagi K."/>
            <person name="Yoshizaki F."/>
            <person name="Wada S."/>
            <person name="Zhang C."/>
            <person name="Hyatt P.D."/>
            <person name="Larimer F."/>
            <person name="Detter C."/>
            <person name="Doggett N."/>
            <person name="Glavina T."/>
            <person name="Hawkins T."/>
            <person name="Richardson P."/>
            <person name="Lucas S."/>
            <person name="Kohara Y."/>
            <person name="Levine M."/>
            <person name="Satoh N."/>
            <person name="Rokhsar D.S."/>
        </authorList>
    </citation>
    <scope>NUCLEOTIDE SEQUENCE [LARGE SCALE GENOMIC DNA]</scope>
</reference>
<dbReference type="OMA" id="WKINETF"/>
<organism evidence="11 12">
    <name type="scientific">Ciona intestinalis</name>
    <name type="common">Transparent sea squirt</name>
    <name type="synonym">Ascidia intestinalis</name>
    <dbReference type="NCBI Taxonomy" id="7719"/>
    <lineage>
        <taxon>Eukaryota</taxon>
        <taxon>Metazoa</taxon>
        <taxon>Chordata</taxon>
        <taxon>Tunicata</taxon>
        <taxon>Ascidiacea</taxon>
        <taxon>Phlebobranchia</taxon>
        <taxon>Cionidae</taxon>
        <taxon>Ciona</taxon>
    </lineage>
</organism>
<dbReference type="GeneTree" id="ENSGT00530000064714"/>
<name>H2XMH5_CIOIN</name>
<accession>H2XMH5</accession>
<evidence type="ECO:0000256" key="6">
    <source>
        <dbReference type="ARBA" id="ARBA00023054"/>
    </source>
</evidence>
<dbReference type="Ensembl" id="ENSCINT00000032437.1">
    <property type="protein sequence ID" value="ENSCINP00000030858.1"/>
    <property type="gene ID" value="ENSCING00000021561.1"/>
</dbReference>
<dbReference type="PANTHER" id="PTHR14885">
    <property type="entry name" value="CILIA- AND FLAGELLA-ASSOCIATED PROTEIN 43-RELATED"/>
    <property type="match status" value="1"/>
</dbReference>
<evidence type="ECO:0000256" key="1">
    <source>
        <dbReference type="ARBA" id="ARBA00004138"/>
    </source>
</evidence>
<evidence type="ECO:0000256" key="4">
    <source>
        <dbReference type="ARBA" id="ARBA00022574"/>
    </source>
</evidence>
<dbReference type="InParanoid" id="H2XMH5"/>
<keyword evidence="3" id="KW-0963">Cytoplasm</keyword>
<keyword evidence="5" id="KW-0677">Repeat</keyword>
<evidence type="ECO:0000313" key="12">
    <source>
        <dbReference type="Proteomes" id="UP000008144"/>
    </source>
</evidence>
<evidence type="ECO:0000256" key="10">
    <source>
        <dbReference type="SAM" id="MobiDB-lite"/>
    </source>
</evidence>
<keyword evidence="4" id="KW-0853">WD repeat</keyword>
<dbReference type="AlphaFoldDB" id="H2XMH5"/>
<feature type="compositionally biased region" description="Acidic residues" evidence="10">
    <location>
        <begin position="1"/>
        <end position="29"/>
    </location>
</feature>
<dbReference type="Proteomes" id="UP000008144">
    <property type="component" value="Unassembled WGS sequence"/>
</dbReference>
<evidence type="ECO:0008006" key="13">
    <source>
        <dbReference type="Google" id="ProtNLM"/>
    </source>
</evidence>
<evidence type="ECO:0000256" key="8">
    <source>
        <dbReference type="ARBA" id="ARBA00023273"/>
    </source>
</evidence>
<evidence type="ECO:0000256" key="2">
    <source>
        <dbReference type="ARBA" id="ARBA00004245"/>
    </source>
</evidence>
<keyword evidence="7" id="KW-0206">Cytoskeleton</keyword>
<sequence length="293" mass="33994">EEEDSDVSSSDESDWSSEEDEDDSVEGGFDDSACPPGCDEALFDSALVLREKRLDLEEQILEEKKLAETLKKDVDGLLKKAKVMDAQLKTALADLEAFQVEKQGKLNELDVVVPLRLHQVEHVYNAVVPSDLSQCLIFANNSLSGLQRRIKELQHEKSEQRKLYKGARQQHVHLIKNRRSMEDRIEQLEEKCEHMMMLKFGRIVDLDKLDSVTINKNVEELKEQVRRQEVKNTKELLKRQRRIDELRERITELTRDNTIRLERLNVLANDKEELEQGLDHRQRTMQQPGIGAE</sequence>
<proteinExistence type="predicted"/>
<feature type="coiled-coil region" evidence="9">
    <location>
        <begin position="136"/>
        <end position="256"/>
    </location>
</feature>
<feature type="region of interest" description="Disordered" evidence="10">
    <location>
        <begin position="1"/>
        <end position="36"/>
    </location>
</feature>
<protein>
    <recommendedName>
        <fullName evidence="13">DUF4201 domain-containing protein</fullName>
    </recommendedName>
</protein>
<dbReference type="GO" id="GO:0005856">
    <property type="term" value="C:cytoskeleton"/>
    <property type="evidence" value="ECO:0007669"/>
    <property type="project" value="UniProtKB-SubCell"/>
</dbReference>
<dbReference type="PANTHER" id="PTHR14885:SF3">
    <property type="entry name" value="CILIA- AND FLAGELLA-ASSOCIATED PROTEIN 44"/>
    <property type="match status" value="1"/>
</dbReference>
<reference evidence="11" key="2">
    <citation type="submission" date="2025-08" db="UniProtKB">
        <authorList>
            <consortium name="Ensembl"/>
        </authorList>
    </citation>
    <scope>IDENTIFICATION</scope>
</reference>
<reference evidence="11" key="3">
    <citation type="submission" date="2025-09" db="UniProtKB">
        <authorList>
            <consortium name="Ensembl"/>
        </authorList>
    </citation>
    <scope>IDENTIFICATION</scope>
</reference>
<evidence type="ECO:0000256" key="9">
    <source>
        <dbReference type="SAM" id="Coils"/>
    </source>
</evidence>
<dbReference type="GO" id="GO:0005929">
    <property type="term" value="C:cilium"/>
    <property type="evidence" value="ECO:0007669"/>
    <property type="project" value="UniProtKB-SubCell"/>
</dbReference>
<keyword evidence="12" id="KW-1185">Reference proteome</keyword>
<comment type="subcellular location">
    <subcellularLocation>
        <location evidence="1">Cell projection</location>
        <location evidence="1">Cilium</location>
    </subcellularLocation>
    <subcellularLocation>
        <location evidence="2">Cytoplasm</location>
        <location evidence="2">Cytoskeleton</location>
    </subcellularLocation>
</comment>
<keyword evidence="8" id="KW-0966">Cell projection</keyword>